<dbReference type="GO" id="GO:0006265">
    <property type="term" value="P:DNA topological change"/>
    <property type="evidence" value="ECO:0007669"/>
    <property type="project" value="InterPro"/>
</dbReference>
<dbReference type="GO" id="GO:0006260">
    <property type="term" value="P:DNA replication"/>
    <property type="evidence" value="ECO:0007669"/>
    <property type="project" value="TreeGrafter"/>
</dbReference>
<dbReference type="OrthoDB" id="47179at2759"/>
<evidence type="ECO:0000256" key="1">
    <source>
        <dbReference type="SAM" id="MobiDB-lite"/>
    </source>
</evidence>
<dbReference type="PANTHER" id="PTHR10290">
    <property type="entry name" value="DNA TOPOISOMERASE I"/>
    <property type="match status" value="1"/>
</dbReference>
<feature type="region of interest" description="Disordered" evidence="1">
    <location>
        <begin position="90"/>
        <end position="119"/>
    </location>
</feature>
<feature type="compositionally biased region" description="Basic residues" evidence="1">
    <location>
        <begin position="110"/>
        <end position="119"/>
    </location>
</feature>
<dbReference type="Proteomes" id="UP000479710">
    <property type="component" value="Unassembled WGS sequence"/>
</dbReference>
<evidence type="ECO:0000313" key="3">
    <source>
        <dbReference type="EMBL" id="KAF0896525.1"/>
    </source>
</evidence>
<dbReference type="InterPro" id="IPR014727">
    <property type="entry name" value="TopoI_cat_a/b-sub_euk"/>
</dbReference>
<dbReference type="GO" id="GO:0007059">
    <property type="term" value="P:chromosome segregation"/>
    <property type="evidence" value="ECO:0007669"/>
    <property type="project" value="TreeGrafter"/>
</dbReference>
<sequence length="128" mass="14750">RAASARAPRRCLLKRGRVREAPAHRPPSAARWRSDGGTLLEKIAVYQRANKEVAIICNHQRSVSKSHDSQMTRLNEKIDELKAQRDELKVDLSKVKKGRPLGNDKDGKPKRNLALKRLKRRYLRLKPR</sequence>
<dbReference type="GO" id="GO:0005694">
    <property type="term" value="C:chromosome"/>
    <property type="evidence" value="ECO:0007669"/>
    <property type="project" value="InterPro"/>
</dbReference>
<dbReference type="InterPro" id="IPR051062">
    <property type="entry name" value="Topoisomerase_IB"/>
</dbReference>
<dbReference type="PANTHER" id="PTHR10290:SF23">
    <property type="entry name" value="DNA TOPOISOMERASE 1 BETA"/>
    <property type="match status" value="1"/>
</dbReference>
<gene>
    <name evidence="3" type="ORF">E2562_024383</name>
</gene>
<dbReference type="Pfam" id="PF01028">
    <property type="entry name" value="Topoisom_I"/>
    <property type="match status" value="1"/>
</dbReference>
<reference evidence="3 4" key="1">
    <citation type="submission" date="2019-11" db="EMBL/GenBank/DDBJ databases">
        <title>Whole genome sequence of Oryza granulata.</title>
        <authorList>
            <person name="Li W."/>
        </authorList>
    </citation>
    <scope>NUCLEOTIDE SEQUENCE [LARGE SCALE GENOMIC DNA]</scope>
    <source>
        <strain evidence="4">cv. Menghai</strain>
        <tissue evidence="3">Leaf</tissue>
    </source>
</reference>
<dbReference type="EMBL" id="SPHZ02000010">
    <property type="protein sequence ID" value="KAF0896525.1"/>
    <property type="molecule type" value="Genomic_DNA"/>
</dbReference>
<name>A0A6G1C776_9ORYZ</name>
<dbReference type="SUPFAM" id="SSF56349">
    <property type="entry name" value="DNA breaking-rejoining enzymes"/>
    <property type="match status" value="1"/>
</dbReference>
<keyword evidence="4" id="KW-1185">Reference proteome</keyword>
<feature type="region of interest" description="Disordered" evidence="1">
    <location>
        <begin position="1"/>
        <end position="33"/>
    </location>
</feature>
<dbReference type="GO" id="GO:0003677">
    <property type="term" value="F:DNA binding"/>
    <property type="evidence" value="ECO:0007669"/>
    <property type="project" value="InterPro"/>
</dbReference>
<dbReference type="AlphaFoldDB" id="A0A6G1C776"/>
<protein>
    <recommendedName>
        <fullName evidence="2">DNA topoisomerase I catalytic core eukaryotic-type domain-containing protein</fullName>
    </recommendedName>
</protein>
<dbReference type="InterPro" id="IPR013500">
    <property type="entry name" value="TopoI_cat_euk"/>
</dbReference>
<proteinExistence type="predicted"/>
<dbReference type="Gene3D" id="1.10.132.10">
    <property type="match status" value="1"/>
</dbReference>
<dbReference type="InterPro" id="IPR011010">
    <property type="entry name" value="DNA_brk_join_enz"/>
</dbReference>
<evidence type="ECO:0000313" key="4">
    <source>
        <dbReference type="Proteomes" id="UP000479710"/>
    </source>
</evidence>
<feature type="non-terminal residue" evidence="3">
    <location>
        <position position="1"/>
    </location>
</feature>
<accession>A0A6G1C776</accession>
<dbReference type="GO" id="GO:0005730">
    <property type="term" value="C:nucleolus"/>
    <property type="evidence" value="ECO:0007669"/>
    <property type="project" value="TreeGrafter"/>
</dbReference>
<feature type="domain" description="DNA topoisomerase I catalytic core eukaryotic-type" evidence="2">
    <location>
        <begin position="36"/>
        <end position="90"/>
    </location>
</feature>
<dbReference type="GO" id="GO:0003917">
    <property type="term" value="F:DNA topoisomerase type I (single strand cut, ATP-independent) activity"/>
    <property type="evidence" value="ECO:0007669"/>
    <property type="project" value="InterPro"/>
</dbReference>
<evidence type="ECO:0000259" key="2">
    <source>
        <dbReference type="Pfam" id="PF01028"/>
    </source>
</evidence>
<organism evidence="3 4">
    <name type="scientific">Oryza meyeriana var. granulata</name>
    <dbReference type="NCBI Taxonomy" id="110450"/>
    <lineage>
        <taxon>Eukaryota</taxon>
        <taxon>Viridiplantae</taxon>
        <taxon>Streptophyta</taxon>
        <taxon>Embryophyta</taxon>
        <taxon>Tracheophyta</taxon>
        <taxon>Spermatophyta</taxon>
        <taxon>Magnoliopsida</taxon>
        <taxon>Liliopsida</taxon>
        <taxon>Poales</taxon>
        <taxon>Poaceae</taxon>
        <taxon>BOP clade</taxon>
        <taxon>Oryzoideae</taxon>
        <taxon>Oryzeae</taxon>
        <taxon>Oryzinae</taxon>
        <taxon>Oryza</taxon>
        <taxon>Oryza meyeriana</taxon>
    </lineage>
</organism>
<feature type="compositionally biased region" description="Basic residues" evidence="1">
    <location>
        <begin position="7"/>
        <end position="17"/>
    </location>
</feature>
<comment type="caution">
    <text evidence="3">The sequence shown here is derived from an EMBL/GenBank/DDBJ whole genome shotgun (WGS) entry which is preliminary data.</text>
</comment>